<keyword evidence="4" id="KW-1185">Reference proteome</keyword>
<dbReference type="InterPro" id="IPR027417">
    <property type="entry name" value="P-loop_NTPase"/>
</dbReference>
<dbReference type="Pfam" id="PF06780">
    <property type="entry name" value="Erp_C"/>
    <property type="match status" value="1"/>
</dbReference>
<name>A0A166LE63_9AGAM</name>
<gene>
    <name evidence="3" type="ORF">FIBSPDRAFT_930822</name>
</gene>
<feature type="coiled-coil region" evidence="1">
    <location>
        <begin position="253"/>
        <end position="295"/>
    </location>
</feature>
<dbReference type="InterPro" id="IPR006073">
    <property type="entry name" value="GTP-bd"/>
</dbReference>
<keyword evidence="1" id="KW-0175">Coiled coil</keyword>
<protein>
    <recommendedName>
        <fullName evidence="2">G domain-containing protein</fullName>
    </recommendedName>
</protein>
<dbReference type="Gene3D" id="3.40.50.300">
    <property type="entry name" value="P-loop containing nucleotide triphosphate hydrolases"/>
    <property type="match status" value="1"/>
</dbReference>
<dbReference type="GO" id="GO:0005525">
    <property type="term" value="F:GTP binding"/>
    <property type="evidence" value="ECO:0007669"/>
    <property type="project" value="InterPro"/>
</dbReference>
<evidence type="ECO:0000259" key="2">
    <source>
        <dbReference type="Pfam" id="PF01926"/>
    </source>
</evidence>
<dbReference type="OrthoDB" id="8954335at2759"/>
<evidence type="ECO:0000313" key="3">
    <source>
        <dbReference type="EMBL" id="KZP22858.1"/>
    </source>
</evidence>
<dbReference type="STRING" id="436010.A0A166LE63"/>
<dbReference type="InterPro" id="IPR009618">
    <property type="entry name" value="Erp"/>
</dbReference>
<accession>A0A166LE63</accession>
<dbReference type="Pfam" id="PF01926">
    <property type="entry name" value="MMR_HSR1"/>
    <property type="match status" value="1"/>
</dbReference>
<dbReference type="SUPFAM" id="SSF52540">
    <property type="entry name" value="P-loop containing nucleoside triphosphate hydrolases"/>
    <property type="match status" value="1"/>
</dbReference>
<sequence>MFKKFKKSSPALLVPAIEPRHGPRNPIPGPSVPAKAMPKMNLIWPIIRVMGATGTGKSTFINLVSGSKLRVGADLKSCTSDVEATAPFTFEGRKVVLFDTPGFDDTTKSDTDILIMVAESLAKTYENGERLAGVIYMHHITDVRMGGTAIRNFSMFRMLCGDDSLKNVAIVTNFWSEVVPAKGVEREKQLQEVFFKPVLDKQAKLLRHDGTRASASIIITAIAGNVPLALDIQTELVDANKSILETAAGTELNRELVEQKHKHEKELKEIREEMRVAMQEHNEESQQELQMTETKLKADVQPMQTDLLKLAATLSEVLKKLEEKLQAENLPHAERDMLLKRVEVLLQQAEQQRNRNIFGRLFNTR</sequence>
<feature type="domain" description="G" evidence="2">
    <location>
        <begin position="49"/>
        <end position="113"/>
    </location>
</feature>
<proteinExistence type="predicted"/>
<dbReference type="AlphaFoldDB" id="A0A166LE63"/>
<reference evidence="3 4" key="1">
    <citation type="journal article" date="2016" name="Mol. Biol. Evol.">
        <title>Comparative Genomics of Early-Diverging Mushroom-Forming Fungi Provides Insights into the Origins of Lignocellulose Decay Capabilities.</title>
        <authorList>
            <person name="Nagy L.G."/>
            <person name="Riley R."/>
            <person name="Tritt A."/>
            <person name="Adam C."/>
            <person name="Daum C."/>
            <person name="Floudas D."/>
            <person name="Sun H."/>
            <person name="Yadav J.S."/>
            <person name="Pangilinan J."/>
            <person name="Larsson K.H."/>
            <person name="Matsuura K."/>
            <person name="Barry K."/>
            <person name="Labutti K."/>
            <person name="Kuo R."/>
            <person name="Ohm R.A."/>
            <person name="Bhattacharya S.S."/>
            <person name="Shirouzu T."/>
            <person name="Yoshinaga Y."/>
            <person name="Martin F.M."/>
            <person name="Grigoriev I.V."/>
            <person name="Hibbett D.S."/>
        </authorList>
    </citation>
    <scope>NUCLEOTIDE SEQUENCE [LARGE SCALE GENOMIC DNA]</scope>
    <source>
        <strain evidence="3 4">CBS 109695</strain>
    </source>
</reference>
<dbReference type="CDD" id="cd00882">
    <property type="entry name" value="Ras_like_GTPase"/>
    <property type="match status" value="1"/>
</dbReference>
<organism evidence="3 4">
    <name type="scientific">Athelia psychrophila</name>
    <dbReference type="NCBI Taxonomy" id="1759441"/>
    <lineage>
        <taxon>Eukaryota</taxon>
        <taxon>Fungi</taxon>
        <taxon>Dikarya</taxon>
        <taxon>Basidiomycota</taxon>
        <taxon>Agaricomycotina</taxon>
        <taxon>Agaricomycetes</taxon>
        <taxon>Agaricomycetidae</taxon>
        <taxon>Atheliales</taxon>
        <taxon>Atheliaceae</taxon>
        <taxon>Athelia</taxon>
    </lineage>
</organism>
<dbReference type="Proteomes" id="UP000076532">
    <property type="component" value="Unassembled WGS sequence"/>
</dbReference>
<dbReference type="EMBL" id="KV417536">
    <property type="protein sequence ID" value="KZP22858.1"/>
    <property type="molecule type" value="Genomic_DNA"/>
</dbReference>
<evidence type="ECO:0000313" key="4">
    <source>
        <dbReference type="Proteomes" id="UP000076532"/>
    </source>
</evidence>
<evidence type="ECO:0000256" key="1">
    <source>
        <dbReference type="SAM" id="Coils"/>
    </source>
</evidence>